<protein>
    <submittedName>
        <fullName evidence="2">Uncharacterized protein</fullName>
    </submittedName>
</protein>
<reference evidence="2" key="1">
    <citation type="journal article" date="2021" name="Proc. Natl. Acad. Sci. U.S.A.">
        <title>A Catalog of Tens of Thousands of Viruses from Human Metagenomes Reveals Hidden Associations with Chronic Diseases.</title>
        <authorList>
            <person name="Tisza M.J."/>
            <person name="Buck C.B."/>
        </authorList>
    </citation>
    <scope>NUCLEOTIDE SEQUENCE</scope>
    <source>
        <strain evidence="2">CtzXp5</strain>
    </source>
</reference>
<dbReference type="EMBL" id="BK032812">
    <property type="protein sequence ID" value="DAF61471.1"/>
    <property type="molecule type" value="Genomic_DNA"/>
</dbReference>
<name>A0A8S5TER2_9CAUD</name>
<feature type="transmembrane region" description="Helical" evidence="1">
    <location>
        <begin position="6"/>
        <end position="26"/>
    </location>
</feature>
<keyword evidence="1" id="KW-0812">Transmembrane</keyword>
<accession>A0A8S5TER2</accession>
<evidence type="ECO:0000313" key="2">
    <source>
        <dbReference type="EMBL" id="DAF61471.1"/>
    </source>
</evidence>
<keyword evidence="1" id="KW-0472">Membrane</keyword>
<proteinExistence type="predicted"/>
<evidence type="ECO:0000256" key="1">
    <source>
        <dbReference type="SAM" id="Phobius"/>
    </source>
</evidence>
<keyword evidence="1" id="KW-1133">Transmembrane helix</keyword>
<sequence length="35" mass="3951">MQFLTAYPSIAACAAVILYMIIRCLAKKVKQYTNI</sequence>
<organism evidence="2">
    <name type="scientific">Podoviridae sp. ctzXp5</name>
    <dbReference type="NCBI Taxonomy" id="2827758"/>
    <lineage>
        <taxon>Viruses</taxon>
        <taxon>Duplodnaviria</taxon>
        <taxon>Heunggongvirae</taxon>
        <taxon>Uroviricota</taxon>
        <taxon>Caudoviricetes</taxon>
    </lineage>
</organism>